<dbReference type="Proteomes" id="UP000251558">
    <property type="component" value="Unassembled WGS sequence"/>
</dbReference>
<reference evidence="1 2" key="1">
    <citation type="submission" date="2018-07" db="EMBL/GenBank/DDBJ databases">
        <title>Diversity of Mesorhizobium strains in Brazil.</title>
        <authorList>
            <person name="Helene L.C.F."/>
            <person name="Dall'Agnol R."/>
            <person name="Delamuta J.R.M."/>
            <person name="Hungria M."/>
        </authorList>
    </citation>
    <scope>NUCLEOTIDE SEQUENCE [LARGE SCALE GENOMIC DNA]</scope>
    <source>
        <strain evidence="1 2">AC99b</strain>
    </source>
</reference>
<dbReference type="AlphaFoldDB" id="A0A330I1L9"/>
<evidence type="ECO:0000313" key="2">
    <source>
        <dbReference type="Proteomes" id="UP000251558"/>
    </source>
</evidence>
<accession>A0A330I1L9</accession>
<gene>
    <name evidence="1" type="ORF">DPM33_11550</name>
</gene>
<evidence type="ECO:0000313" key="1">
    <source>
        <dbReference type="EMBL" id="RAZ90917.1"/>
    </source>
</evidence>
<name>A0A330I1L9_9HYPH</name>
<comment type="caution">
    <text evidence="1">The sequence shown here is derived from an EMBL/GenBank/DDBJ whole genome shotgun (WGS) entry which is preliminary data.</text>
</comment>
<dbReference type="EMBL" id="QMBP01000004">
    <property type="protein sequence ID" value="RAZ90917.1"/>
    <property type="molecule type" value="Genomic_DNA"/>
</dbReference>
<keyword evidence="2" id="KW-1185">Reference proteome</keyword>
<protein>
    <submittedName>
        <fullName evidence="1">Uncharacterized protein</fullName>
    </submittedName>
</protein>
<organism evidence="1 2">
    <name type="scientific">Mesorhizobium hawassense</name>
    <dbReference type="NCBI Taxonomy" id="1209954"/>
    <lineage>
        <taxon>Bacteria</taxon>
        <taxon>Pseudomonadati</taxon>
        <taxon>Pseudomonadota</taxon>
        <taxon>Alphaproteobacteria</taxon>
        <taxon>Hyphomicrobiales</taxon>
        <taxon>Phyllobacteriaceae</taxon>
        <taxon>Mesorhizobium</taxon>
    </lineage>
</organism>
<dbReference type="OrthoDB" id="8085918at2"/>
<sequence length="75" mass="8192">MSPGLQLEQPLKETMMAATPPITSGSAGSPEQNLDKMIKQQERMFNLEITKDIAKSQHDMLMSTAKTLGESAEKA</sequence>
<proteinExistence type="predicted"/>